<accession>A0A2S7T5L0</accession>
<dbReference type="Proteomes" id="UP000239366">
    <property type="component" value="Unassembled WGS sequence"/>
</dbReference>
<dbReference type="RefSeq" id="WP_105000588.1">
    <property type="nucleotide sequence ID" value="NZ_MQVX01000001.1"/>
</dbReference>
<dbReference type="GO" id="GO:0005975">
    <property type="term" value="P:carbohydrate metabolic process"/>
    <property type="evidence" value="ECO:0007669"/>
    <property type="project" value="InterPro"/>
</dbReference>
<dbReference type="PANTHER" id="PTHR30292">
    <property type="entry name" value="UNCHARACTERIZED PROTEIN YBGL-RELATED"/>
    <property type="match status" value="1"/>
</dbReference>
<protein>
    <recommendedName>
        <fullName evidence="3">Lactam utilization protein LamB</fullName>
    </recommendedName>
</protein>
<keyword evidence="2" id="KW-1185">Reference proteome</keyword>
<dbReference type="AlphaFoldDB" id="A0A2S7T5L0"/>
<organism evidence="1 2">
    <name type="scientific">Aureicoccus marinus</name>
    <dbReference type="NCBI Taxonomy" id="754435"/>
    <lineage>
        <taxon>Bacteria</taxon>
        <taxon>Pseudomonadati</taxon>
        <taxon>Bacteroidota</taxon>
        <taxon>Flavobacteriia</taxon>
        <taxon>Flavobacteriales</taxon>
        <taxon>Flavobacteriaceae</taxon>
        <taxon>Aureicoccus</taxon>
    </lineage>
</organism>
<sequence>MKKLYINCDMGEGISKDAELLPLVNQANIACGAHAGSTQIMKSTMQLALENNCSLGAHPGYEDPENFGRRSLALANRELEDLLRKQLDDFGNAIEAQDAKWHHVKPHGGLYHDLASREEQAELFLELLQDYPVQDVFLKSTEFLKTACEKRGIRLWSEAFLDRGYDKNGQLLARGQEGSLLESKEEVAAQCAQFLKDDRAETYCIHGDHQNSVAILTYLHQQLPQWGYQLSL</sequence>
<name>A0A2S7T5L0_9FLAO</name>
<proteinExistence type="predicted"/>
<dbReference type="Gene3D" id="3.20.20.370">
    <property type="entry name" value="Glycoside hydrolase/deacetylase"/>
    <property type="match status" value="1"/>
</dbReference>
<dbReference type="EMBL" id="MQVX01000001">
    <property type="protein sequence ID" value="PQJ14944.1"/>
    <property type="molecule type" value="Genomic_DNA"/>
</dbReference>
<dbReference type="InterPro" id="IPR011330">
    <property type="entry name" value="Glyco_hydro/deAcase_b/a-brl"/>
</dbReference>
<dbReference type="OrthoDB" id="9773478at2"/>
<reference evidence="2" key="1">
    <citation type="submission" date="2016-11" db="EMBL/GenBank/DDBJ databases">
        <title>Trade-off between light-utilization and light-protection in marine flavobacteria.</title>
        <authorList>
            <person name="Kumagai Y."/>
            <person name="Yoshizawa S."/>
            <person name="Kogure K."/>
        </authorList>
    </citation>
    <scope>NUCLEOTIDE SEQUENCE [LARGE SCALE GENOMIC DNA]</scope>
    <source>
        <strain evidence="2">SG-18</strain>
    </source>
</reference>
<dbReference type="InterPro" id="IPR005501">
    <property type="entry name" value="LamB/YcsF/PxpA-like"/>
</dbReference>
<comment type="caution">
    <text evidence="1">The sequence shown here is derived from an EMBL/GenBank/DDBJ whole genome shotgun (WGS) entry which is preliminary data.</text>
</comment>
<dbReference type="Pfam" id="PF03746">
    <property type="entry name" value="LamB_YcsF"/>
    <property type="match status" value="1"/>
</dbReference>
<evidence type="ECO:0008006" key="3">
    <source>
        <dbReference type="Google" id="ProtNLM"/>
    </source>
</evidence>
<dbReference type="PANTHER" id="PTHR30292:SF0">
    <property type="entry name" value="5-OXOPROLINASE SUBUNIT A"/>
    <property type="match status" value="1"/>
</dbReference>
<gene>
    <name evidence="1" type="ORF">BST99_03630</name>
</gene>
<dbReference type="SUPFAM" id="SSF88713">
    <property type="entry name" value="Glycoside hydrolase/deacetylase"/>
    <property type="match status" value="1"/>
</dbReference>
<evidence type="ECO:0000313" key="1">
    <source>
        <dbReference type="EMBL" id="PQJ14944.1"/>
    </source>
</evidence>
<evidence type="ECO:0000313" key="2">
    <source>
        <dbReference type="Proteomes" id="UP000239366"/>
    </source>
</evidence>